<dbReference type="EnsemblMetazoa" id="RPRC012097-RA">
    <property type="protein sequence ID" value="RPRC012097-PA"/>
    <property type="gene ID" value="RPRC012097"/>
</dbReference>
<keyword evidence="3" id="KW-1185">Reference proteome</keyword>
<evidence type="ECO:0000256" key="1">
    <source>
        <dbReference type="SAM" id="MobiDB-lite"/>
    </source>
</evidence>
<dbReference type="Proteomes" id="UP000015103">
    <property type="component" value="Unassembled WGS sequence"/>
</dbReference>
<evidence type="ECO:0000313" key="2">
    <source>
        <dbReference type="EnsemblMetazoa" id="RPRC012097-PA"/>
    </source>
</evidence>
<proteinExistence type="predicted"/>
<dbReference type="VEuPathDB" id="VectorBase:RPRC012097"/>
<evidence type="ECO:0000313" key="3">
    <source>
        <dbReference type="Proteomes" id="UP000015103"/>
    </source>
</evidence>
<sequence length="83" mass="9203">MEVVSNEDKKPPVGLSKGHHTIGSYFNPDIELSTDTDDSTSEQHDAVKVIEHLCLANVANSFSSESLLKEEKNRTLKVFICVE</sequence>
<feature type="compositionally biased region" description="Basic and acidic residues" evidence="1">
    <location>
        <begin position="1"/>
        <end position="11"/>
    </location>
</feature>
<protein>
    <submittedName>
        <fullName evidence="2">Uncharacterized protein</fullName>
    </submittedName>
</protein>
<name>T1I725_RHOPR</name>
<organism evidence="2 3">
    <name type="scientific">Rhodnius prolixus</name>
    <name type="common">Triatomid bug</name>
    <dbReference type="NCBI Taxonomy" id="13249"/>
    <lineage>
        <taxon>Eukaryota</taxon>
        <taxon>Metazoa</taxon>
        <taxon>Ecdysozoa</taxon>
        <taxon>Arthropoda</taxon>
        <taxon>Hexapoda</taxon>
        <taxon>Insecta</taxon>
        <taxon>Pterygota</taxon>
        <taxon>Neoptera</taxon>
        <taxon>Paraneoptera</taxon>
        <taxon>Hemiptera</taxon>
        <taxon>Heteroptera</taxon>
        <taxon>Panheteroptera</taxon>
        <taxon>Cimicomorpha</taxon>
        <taxon>Reduviidae</taxon>
        <taxon>Triatominae</taxon>
        <taxon>Rhodnius</taxon>
    </lineage>
</organism>
<dbReference type="EMBL" id="ACPB03003997">
    <property type="status" value="NOT_ANNOTATED_CDS"/>
    <property type="molecule type" value="Genomic_DNA"/>
</dbReference>
<accession>T1I725</accession>
<feature type="region of interest" description="Disordered" evidence="1">
    <location>
        <begin position="1"/>
        <end position="21"/>
    </location>
</feature>
<dbReference type="AlphaFoldDB" id="T1I725"/>
<reference evidence="2" key="1">
    <citation type="submission" date="2015-05" db="UniProtKB">
        <authorList>
            <consortium name="EnsemblMetazoa"/>
        </authorList>
    </citation>
    <scope>IDENTIFICATION</scope>
</reference>
<dbReference type="HOGENOM" id="CLU_2545452_0_0_1"/>
<dbReference type="InParanoid" id="T1I725"/>